<evidence type="ECO:0000256" key="1">
    <source>
        <dbReference type="ARBA" id="ARBA00023015"/>
    </source>
</evidence>
<dbReference type="PROSITE" id="PS51078">
    <property type="entry name" value="ICLR_ED"/>
    <property type="match status" value="1"/>
</dbReference>
<evidence type="ECO:0000256" key="2">
    <source>
        <dbReference type="ARBA" id="ARBA00023125"/>
    </source>
</evidence>
<dbReference type="Gene3D" id="1.10.10.10">
    <property type="entry name" value="Winged helix-like DNA-binding domain superfamily/Winged helix DNA-binding domain"/>
    <property type="match status" value="1"/>
</dbReference>
<keyword evidence="1" id="KW-0805">Transcription regulation</keyword>
<dbReference type="InterPro" id="IPR005471">
    <property type="entry name" value="Tscrpt_reg_IclR_N"/>
</dbReference>
<proteinExistence type="predicted"/>
<evidence type="ECO:0000259" key="4">
    <source>
        <dbReference type="PROSITE" id="PS51077"/>
    </source>
</evidence>
<protein>
    <submittedName>
        <fullName evidence="6">IclR family transcriptional regulator</fullName>
    </submittedName>
</protein>
<keyword evidence="2" id="KW-0238">DNA-binding</keyword>
<dbReference type="InterPro" id="IPR029016">
    <property type="entry name" value="GAF-like_dom_sf"/>
</dbReference>
<dbReference type="EMBL" id="JBHTEE010000001">
    <property type="protein sequence ID" value="MFC7602434.1"/>
    <property type="molecule type" value="Genomic_DNA"/>
</dbReference>
<feature type="domain" description="IclR-ED" evidence="5">
    <location>
        <begin position="66"/>
        <end position="246"/>
    </location>
</feature>
<dbReference type="PANTHER" id="PTHR30136:SF24">
    <property type="entry name" value="HTH-TYPE TRANSCRIPTIONAL REPRESSOR ALLR"/>
    <property type="match status" value="1"/>
</dbReference>
<dbReference type="InterPro" id="IPR036390">
    <property type="entry name" value="WH_DNA-bd_sf"/>
</dbReference>
<comment type="caution">
    <text evidence="6">The sequence shown here is derived from an EMBL/GenBank/DDBJ whole genome shotgun (WGS) entry which is preliminary data.</text>
</comment>
<dbReference type="PROSITE" id="PS51077">
    <property type="entry name" value="HTH_ICLR"/>
    <property type="match status" value="1"/>
</dbReference>
<sequence length="256" mass="27562">MSAVQSVDRALDVLEALAEQGGEAGLSEIAARTGLPYGTIHRLLRTLLARGYVRQESDRRYALGGALVRLGGVADRMVGVWAQPHLTKMVELWGETANLAVLEGDFVVYVAQALSPRRLRMFAEVGRRVLPHSTAVGKVLMADRPDTEVASLVKRTGMPRRTANTITDLQGMLAELERVREHGYAMDLGEEEIGVHCLAVGVHDGARTVAALSVSGPAERISALDRRDLTEGMRRIARDFGAELGPATSAQADGTV</sequence>
<accession>A0ABW2T267</accession>
<dbReference type="RefSeq" id="WP_343979935.1">
    <property type="nucleotide sequence ID" value="NZ_BAAAGK010000188.1"/>
</dbReference>
<dbReference type="CDD" id="cd00090">
    <property type="entry name" value="HTH_ARSR"/>
    <property type="match status" value="1"/>
</dbReference>
<dbReference type="InterPro" id="IPR014757">
    <property type="entry name" value="Tscrpt_reg_IclR_C"/>
</dbReference>
<evidence type="ECO:0000256" key="3">
    <source>
        <dbReference type="ARBA" id="ARBA00023163"/>
    </source>
</evidence>
<keyword evidence="3" id="KW-0804">Transcription</keyword>
<feature type="domain" description="HTH iclR-type" evidence="4">
    <location>
        <begin position="4"/>
        <end position="65"/>
    </location>
</feature>
<evidence type="ECO:0000313" key="6">
    <source>
        <dbReference type="EMBL" id="MFC7602434.1"/>
    </source>
</evidence>
<dbReference type="Pfam" id="PF09339">
    <property type="entry name" value="HTH_IclR"/>
    <property type="match status" value="1"/>
</dbReference>
<name>A0ABW2T267_9ACTN</name>
<evidence type="ECO:0000313" key="7">
    <source>
        <dbReference type="Proteomes" id="UP001596514"/>
    </source>
</evidence>
<reference evidence="7" key="1">
    <citation type="journal article" date="2019" name="Int. J. Syst. Evol. Microbiol.">
        <title>The Global Catalogue of Microorganisms (GCM) 10K type strain sequencing project: providing services to taxonomists for standard genome sequencing and annotation.</title>
        <authorList>
            <consortium name="The Broad Institute Genomics Platform"/>
            <consortium name="The Broad Institute Genome Sequencing Center for Infectious Disease"/>
            <person name="Wu L."/>
            <person name="Ma J."/>
        </authorList>
    </citation>
    <scope>NUCLEOTIDE SEQUENCE [LARGE SCALE GENOMIC DNA]</scope>
    <source>
        <strain evidence="7">JCM 10083</strain>
    </source>
</reference>
<dbReference type="InterPro" id="IPR011991">
    <property type="entry name" value="ArsR-like_HTH"/>
</dbReference>
<evidence type="ECO:0000259" key="5">
    <source>
        <dbReference type="PROSITE" id="PS51078"/>
    </source>
</evidence>
<dbReference type="PANTHER" id="PTHR30136">
    <property type="entry name" value="HELIX-TURN-HELIX TRANSCRIPTIONAL REGULATOR, ICLR FAMILY"/>
    <property type="match status" value="1"/>
</dbReference>
<dbReference type="Proteomes" id="UP001596514">
    <property type="component" value="Unassembled WGS sequence"/>
</dbReference>
<dbReference type="Gene3D" id="3.30.450.40">
    <property type="match status" value="1"/>
</dbReference>
<dbReference type="SUPFAM" id="SSF46785">
    <property type="entry name" value="Winged helix' DNA-binding domain"/>
    <property type="match status" value="1"/>
</dbReference>
<keyword evidence="7" id="KW-1185">Reference proteome</keyword>
<gene>
    <name evidence="6" type="ORF">ACFQVD_20235</name>
</gene>
<dbReference type="SMART" id="SM00346">
    <property type="entry name" value="HTH_ICLR"/>
    <property type="match status" value="1"/>
</dbReference>
<dbReference type="InterPro" id="IPR036388">
    <property type="entry name" value="WH-like_DNA-bd_sf"/>
</dbReference>
<dbReference type="InterPro" id="IPR050707">
    <property type="entry name" value="HTH_MetabolicPath_Reg"/>
</dbReference>
<organism evidence="6 7">
    <name type="scientific">Streptosporangium amethystogenes subsp. fukuiense</name>
    <dbReference type="NCBI Taxonomy" id="698418"/>
    <lineage>
        <taxon>Bacteria</taxon>
        <taxon>Bacillati</taxon>
        <taxon>Actinomycetota</taxon>
        <taxon>Actinomycetes</taxon>
        <taxon>Streptosporangiales</taxon>
        <taxon>Streptosporangiaceae</taxon>
        <taxon>Streptosporangium</taxon>
    </lineage>
</organism>
<dbReference type="SUPFAM" id="SSF55781">
    <property type="entry name" value="GAF domain-like"/>
    <property type="match status" value="1"/>
</dbReference>
<dbReference type="Pfam" id="PF01614">
    <property type="entry name" value="IclR_C"/>
    <property type="match status" value="1"/>
</dbReference>